<feature type="domain" description="Mycothiol-dependent maleylpyruvate isomerase metal-binding" evidence="1">
    <location>
        <begin position="8"/>
        <end position="128"/>
    </location>
</feature>
<evidence type="ECO:0000259" key="1">
    <source>
        <dbReference type="Pfam" id="PF11716"/>
    </source>
</evidence>
<dbReference type="PANTHER" id="PTHR40758">
    <property type="entry name" value="CONSERVED PROTEIN"/>
    <property type="match status" value="1"/>
</dbReference>
<dbReference type="PANTHER" id="PTHR40758:SF1">
    <property type="entry name" value="CONSERVED PROTEIN"/>
    <property type="match status" value="1"/>
</dbReference>
<evidence type="ECO:0000313" key="2">
    <source>
        <dbReference type="EMBL" id="MBP2322293.1"/>
    </source>
</evidence>
<organism evidence="2 3">
    <name type="scientific">Kibdelosporangium banguiense</name>
    <dbReference type="NCBI Taxonomy" id="1365924"/>
    <lineage>
        <taxon>Bacteria</taxon>
        <taxon>Bacillati</taxon>
        <taxon>Actinomycetota</taxon>
        <taxon>Actinomycetes</taxon>
        <taxon>Pseudonocardiales</taxon>
        <taxon>Pseudonocardiaceae</taxon>
        <taxon>Kibdelosporangium</taxon>
    </lineage>
</organism>
<dbReference type="RefSeq" id="WP_307855081.1">
    <property type="nucleotide sequence ID" value="NZ_JAGINW010000001.1"/>
</dbReference>
<gene>
    <name evidence="2" type="ORF">JOF56_002678</name>
</gene>
<reference evidence="2 3" key="1">
    <citation type="submission" date="2021-03" db="EMBL/GenBank/DDBJ databases">
        <title>Sequencing the genomes of 1000 actinobacteria strains.</title>
        <authorList>
            <person name="Klenk H.-P."/>
        </authorList>
    </citation>
    <scope>NUCLEOTIDE SEQUENCE [LARGE SCALE GENOMIC DNA]</scope>
    <source>
        <strain evidence="2 3">DSM 46670</strain>
    </source>
</reference>
<dbReference type="Gene3D" id="1.20.120.450">
    <property type="entry name" value="dinb family like domain"/>
    <property type="match status" value="1"/>
</dbReference>
<keyword evidence="3" id="KW-1185">Reference proteome</keyword>
<dbReference type="InterPro" id="IPR024344">
    <property type="entry name" value="MDMPI_metal-binding"/>
</dbReference>
<protein>
    <submittedName>
        <fullName evidence="2">Uncharacterized protein (TIGR03083 family)</fullName>
    </submittedName>
</protein>
<dbReference type="NCBIfam" id="TIGR03083">
    <property type="entry name" value="maleylpyruvate isomerase family mycothiol-dependent enzyme"/>
    <property type="match status" value="1"/>
</dbReference>
<dbReference type="EMBL" id="JAGINW010000001">
    <property type="protein sequence ID" value="MBP2322293.1"/>
    <property type="molecule type" value="Genomic_DNA"/>
</dbReference>
<dbReference type="SUPFAM" id="SSF109854">
    <property type="entry name" value="DinB/YfiT-like putative metalloenzymes"/>
    <property type="match status" value="1"/>
</dbReference>
<dbReference type="Pfam" id="PF11716">
    <property type="entry name" value="MDMPI_N"/>
    <property type="match status" value="1"/>
</dbReference>
<proteinExistence type="predicted"/>
<comment type="caution">
    <text evidence="2">The sequence shown here is derived from an EMBL/GenBank/DDBJ whole genome shotgun (WGS) entry which is preliminary data.</text>
</comment>
<dbReference type="Proteomes" id="UP001519332">
    <property type="component" value="Unassembled WGS sequence"/>
</dbReference>
<evidence type="ECO:0000313" key="3">
    <source>
        <dbReference type="Proteomes" id="UP001519332"/>
    </source>
</evidence>
<name>A0ABS4TCY2_9PSEU</name>
<dbReference type="InterPro" id="IPR017517">
    <property type="entry name" value="Maleyloyr_isom"/>
</dbReference>
<accession>A0ABS4TCY2</accession>
<sequence length="243" mass="26536">MDHETFLAHIVEQAEAMRQAVVAAGPSAPVPTCPEWTVKDLVGHMAVVHNMAGEALTRSIDDRPARATPPEDWTELLAWWDEQRTTLLARLAAADPAKQVWGFVPELASAGWWARRQAHETAIHRLDAEHARLEKVPTLMFGSKFAADGIDEVLRMSEFRARVKRPEVTVEGTVLLHAADAGKAWVLHAERGVVKYGPVEDSATHADANLVGTADAVYRAAWKRPSTAIASGRVELLQAVHGG</sequence>
<dbReference type="InterPro" id="IPR034660">
    <property type="entry name" value="DinB/YfiT-like"/>
</dbReference>